<dbReference type="GO" id="GO:0005886">
    <property type="term" value="C:plasma membrane"/>
    <property type="evidence" value="ECO:0007669"/>
    <property type="project" value="TreeGrafter"/>
</dbReference>
<sequence length="292" mass="33770">MNNLMTKSFLSYVDLKKQAMNDLEAGHDVEMGQLDPADEKHLSTFFQEVSAIQSHMEQINCLLLDLHHLNEETKSTKTSKDLRGIRDRINSNSVSILRKAKIIKTRLELLDKSNLENRKLGAEYKEGTSFDRTRMSVTNGLRLRLKDLMNEFQNLREKIALEHKEGLRKRYYSEIGEEPSEEMIQKMVSGAFEGKQDLVLENQERHEAVKEIQKSLTELHQVFLDMAVMVETQGEQMNNIEQNVFNAGNYVKDGTQQLDHAQRLKKKKKIWAFWIGVVLLVLLLVCLVEVLP</sequence>
<keyword evidence="3" id="KW-0653">Protein transport</keyword>
<evidence type="ECO:0000256" key="1">
    <source>
        <dbReference type="ARBA" id="ARBA00009063"/>
    </source>
</evidence>
<gene>
    <name evidence="10" type="ORF">LIER_39057</name>
</gene>
<feature type="coiled-coil region" evidence="7">
    <location>
        <begin position="138"/>
        <end position="165"/>
    </location>
</feature>
<keyword evidence="8" id="KW-0472">Membrane</keyword>
<dbReference type="GO" id="GO:0005484">
    <property type="term" value="F:SNAP receptor activity"/>
    <property type="evidence" value="ECO:0007669"/>
    <property type="project" value="InterPro"/>
</dbReference>
<evidence type="ECO:0000256" key="7">
    <source>
        <dbReference type="SAM" id="Coils"/>
    </source>
</evidence>
<comment type="caution">
    <text evidence="10">The sequence shown here is derived from an EMBL/GenBank/DDBJ whole genome shotgun (WGS) entry which is preliminary data.</text>
</comment>
<keyword evidence="11" id="KW-1185">Reference proteome</keyword>
<evidence type="ECO:0000256" key="4">
    <source>
        <dbReference type="ARBA" id="ARBA00022990"/>
    </source>
</evidence>
<evidence type="ECO:0000256" key="6">
    <source>
        <dbReference type="RuleBase" id="RU003858"/>
    </source>
</evidence>
<evidence type="ECO:0000256" key="2">
    <source>
        <dbReference type="ARBA" id="ARBA00022448"/>
    </source>
</evidence>
<dbReference type="InterPro" id="IPR000727">
    <property type="entry name" value="T_SNARE_dom"/>
</dbReference>
<evidence type="ECO:0000313" key="11">
    <source>
        <dbReference type="Proteomes" id="UP001454036"/>
    </source>
</evidence>
<dbReference type="PROSITE" id="PS50192">
    <property type="entry name" value="T_SNARE"/>
    <property type="match status" value="1"/>
</dbReference>
<feature type="domain" description="T-SNARE coiled-coil homology" evidence="9">
    <location>
        <begin position="199"/>
        <end position="261"/>
    </location>
</feature>
<dbReference type="PANTHER" id="PTHR19957:SF91">
    <property type="entry name" value="SYNTAXIN-112"/>
    <property type="match status" value="1"/>
</dbReference>
<proteinExistence type="inferred from homology"/>
<dbReference type="Gene3D" id="1.20.58.70">
    <property type="match status" value="1"/>
</dbReference>
<dbReference type="SUPFAM" id="SSF47661">
    <property type="entry name" value="t-snare proteins"/>
    <property type="match status" value="1"/>
</dbReference>
<evidence type="ECO:0000256" key="5">
    <source>
        <dbReference type="ARBA" id="ARBA00023054"/>
    </source>
</evidence>
<dbReference type="InterPro" id="IPR045242">
    <property type="entry name" value="Syntaxin"/>
</dbReference>
<dbReference type="EMBL" id="BAABME010020481">
    <property type="protein sequence ID" value="GAA0160540.1"/>
    <property type="molecule type" value="Genomic_DNA"/>
</dbReference>
<dbReference type="SMART" id="SM00503">
    <property type="entry name" value="SynN"/>
    <property type="match status" value="1"/>
</dbReference>
<dbReference type="GO" id="GO:0006887">
    <property type="term" value="P:exocytosis"/>
    <property type="evidence" value="ECO:0007669"/>
    <property type="project" value="TreeGrafter"/>
</dbReference>
<dbReference type="GO" id="GO:0006906">
    <property type="term" value="P:vesicle fusion"/>
    <property type="evidence" value="ECO:0007669"/>
    <property type="project" value="TreeGrafter"/>
</dbReference>
<evidence type="ECO:0000313" key="10">
    <source>
        <dbReference type="EMBL" id="GAA0160540.1"/>
    </source>
</evidence>
<dbReference type="InterPro" id="IPR010989">
    <property type="entry name" value="SNARE"/>
</dbReference>
<protein>
    <submittedName>
        <fullName evidence="10">SNARE protein</fullName>
    </submittedName>
</protein>
<organism evidence="10 11">
    <name type="scientific">Lithospermum erythrorhizon</name>
    <name type="common">Purple gromwell</name>
    <name type="synonym">Lithospermum officinale var. erythrorhizon</name>
    <dbReference type="NCBI Taxonomy" id="34254"/>
    <lineage>
        <taxon>Eukaryota</taxon>
        <taxon>Viridiplantae</taxon>
        <taxon>Streptophyta</taxon>
        <taxon>Embryophyta</taxon>
        <taxon>Tracheophyta</taxon>
        <taxon>Spermatophyta</taxon>
        <taxon>Magnoliopsida</taxon>
        <taxon>eudicotyledons</taxon>
        <taxon>Gunneridae</taxon>
        <taxon>Pentapetalae</taxon>
        <taxon>asterids</taxon>
        <taxon>lamiids</taxon>
        <taxon>Boraginales</taxon>
        <taxon>Boraginaceae</taxon>
        <taxon>Boraginoideae</taxon>
        <taxon>Lithospermeae</taxon>
        <taxon>Lithospermum</taxon>
    </lineage>
</organism>
<dbReference type="GO" id="GO:0006886">
    <property type="term" value="P:intracellular protein transport"/>
    <property type="evidence" value="ECO:0007669"/>
    <property type="project" value="InterPro"/>
</dbReference>
<evidence type="ECO:0000256" key="8">
    <source>
        <dbReference type="SAM" id="Phobius"/>
    </source>
</evidence>
<dbReference type="Proteomes" id="UP001454036">
    <property type="component" value="Unassembled WGS sequence"/>
</dbReference>
<dbReference type="InterPro" id="IPR006011">
    <property type="entry name" value="Syntaxin_N"/>
</dbReference>
<dbReference type="GO" id="GO:0031201">
    <property type="term" value="C:SNARE complex"/>
    <property type="evidence" value="ECO:0007669"/>
    <property type="project" value="TreeGrafter"/>
</dbReference>
<evidence type="ECO:0000256" key="3">
    <source>
        <dbReference type="ARBA" id="ARBA00022927"/>
    </source>
</evidence>
<dbReference type="GO" id="GO:0012505">
    <property type="term" value="C:endomembrane system"/>
    <property type="evidence" value="ECO:0007669"/>
    <property type="project" value="TreeGrafter"/>
</dbReference>
<dbReference type="PROSITE" id="PS00914">
    <property type="entry name" value="SYNTAXIN"/>
    <property type="match status" value="1"/>
</dbReference>
<keyword evidence="2" id="KW-0813">Transport</keyword>
<dbReference type="GO" id="GO:0048278">
    <property type="term" value="P:vesicle docking"/>
    <property type="evidence" value="ECO:0007669"/>
    <property type="project" value="TreeGrafter"/>
</dbReference>
<keyword evidence="8" id="KW-1133">Transmembrane helix</keyword>
<dbReference type="InterPro" id="IPR006012">
    <property type="entry name" value="Syntaxin/epimorphin_CS"/>
</dbReference>
<dbReference type="SMART" id="SM00397">
    <property type="entry name" value="t_SNARE"/>
    <property type="match status" value="1"/>
</dbReference>
<comment type="similarity">
    <text evidence="1 6">Belongs to the syntaxin family.</text>
</comment>
<dbReference type="Gene3D" id="1.20.5.110">
    <property type="match status" value="1"/>
</dbReference>
<keyword evidence="5 7" id="KW-0175">Coiled coil</keyword>
<dbReference type="CDD" id="cd15848">
    <property type="entry name" value="SNARE_syntaxin1-like"/>
    <property type="match status" value="1"/>
</dbReference>
<dbReference type="FunFam" id="1.20.5.110:FF:000008">
    <property type="entry name" value="Syntaxin 132"/>
    <property type="match status" value="1"/>
</dbReference>
<evidence type="ECO:0000259" key="9">
    <source>
        <dbReference type="PROSITE" id="PS50192"/>
    </source>
</evidence>
<keyword evidence="4" id="KW-0007">Acetylation</keyword>
<dbReference type="GO" id="GO:0000149">
    <property type="term" value="F:SNARE binding"/>
    <property type="evidence" value="ECO:0007669"/>
    <property type="project" value="TreeGrafter"/>
</dbReference>
<dbReference type="PANTHER" id="PTHR19957">
    <property type="entry name" value="SYNTAXIN"/>
    <property type="match status" value="1"/>
</dbReference>
<name>A0AAV3Q986_LITER</name>
<dbReference type="Pfam" id="PF05739">
    <property type="entry name" value="SNARE"/>
    <property type="match status" value="1"/>
</dbReference>
<reference evidence="10 11" key="1">
    <citation type="submission" date="2024-01" db="EMBL/GenBank/DDBJ databases">
        <title>The complete chloroplast genome sequence of Lithospermum erythrorhizon: insights into the phylogenetic relationship among Boraginaceae species and the maternal lineages of purple gromwells.</title>
        <authorList>
            <person name="Okada T."/>
            <person name="Watanabe K."/>
        </authorList>
    </citation>
    <scope>NUCLEOTIDE SEQUENCE [LARGE SCALE GENOMIC DNA]</scope>
</reference>
<keyword evidence="8" id="KW-0812">Transmembrane</keyword>
<accession>A0AAV3Q986</accession>
<feature type="transmembrane region" description="Helical" evidence="8">
    <location>
        <begin position="270"/>
        <end position="291"/>
    </location>
</feature>
<dbReference type="Pfam" id="PF00804">
    <property type="entry name" value="Syntaxin"/>
    <property type="match status" value="1"/>
</dbReference>
<dbReference type="AlphaFoldDB" id="A0AAV3Q986"/>